<dbReference type="EMBL" id="JAYMYQ010000006">
    <property type="protein sequence ID" value="KAK7324162.1"/>
    <property type="molecule type" value="Genomic_DNA"/>
</dbReference>
<dbReference type="PANTHER" id="PTHR16166">
    <property type="entry name" value="VACUOLAR PROTEIN SORTING-ASSOCIATED PROTEIN VPS13"/>
    <property type="match status" value="1"/>
</dbReference>
<protein>
    <submittedName>
        <fullName evidence="2">Uncharacterized protein</fullName>
    </submittedName>
</protein>
<dbReference type="PANTHER" id="PTHR16166:SF93">
    <property type="entry name" value="INTERMEMBRANE LIPID TRANSFER PROTEIN VPS13"/>
    <property type="match status" value="1"/>
</dbReference>
<dbReference type="GO" id="GO:0045053">
    <property type="term" value="P:protein retention in Golgi apparatus"/>
    <property type="evidence" value="ECO:0007669"/>
    <property type="project" value="TreeGrafter"/>
</dbReference>
<dbReference type="InterPro" id="IPR026847">
    <property type="entry name" value="VPS13"/>
</dbReference>
<reference evidence="2 3" key="1">
    <citation type="submission" date="2024-01" db="EMBL/GenBank/DDBJ databases">
        <title>The genomes of 5 underutilized Papilionoideae crops provide insights into root nodulation and disease resistanc.</title>
        <authorList>
            <person name="Jiang F."/>
        </authorList>
    </citation>
    <scope>NUCLEOTIDE SEQUENCE [LARGE SCALE GENOMIC DNA]</scope>
    <source>
        <strain evidence="2">LVBAO_FW01</strain>
        <tissue evidence="2">Leaves</tissue>
    </source>
</reference>
<organism evidence="2 3">
    <name type="scientific">Canavalia gladiata</name>
    <name type="common">Sword bean</name>
    <name type="synonym">Dolichos gladiatus</name>
    <dbReference type="NCBI Taxonomy" id="3824"/>
    <lineage>
        <taxon>Eukaryota</taxon>
        <taxon>Viridiplantae</taxon>
        <taxon>Streptophyta</taxon>
        <taxon>Embryophyta</taxon>
        <taxon>Tracheophyta</taxon>
        <taxon>Spermatophyta</taxon>
        <taxon>Magnoliopsida</taxon>
        <taxon>eudicotyledons</taxon>
        <taxon>Gunneridae</taxon>
        <taxon>Pentapetalae</taxon>
        <taxon>rosids</taxon>
        <taxon>fabids</taxon>
        <taxon>Fabales</taxon>
        <taxon>Fabaceae</taxon>
        <taxon>Papilionoideae</taxon>
        <taxon>50 kb inversion clade</taxon>
        <taxon>NPAAA clade</taxon>
        <taxon>indigoferoid/millettioid clade</taxon>
        <taxon>Phaseoleae</taxon>
        <taxon>Canavalia</taxon>
    </lineage>
</organism>
<gene>
    <name evidence="2" type="ORF">VNO77_27685</name>
</gene>
<keyword evidence="3" id="KW-1185">Reference proteome</keyword>
<dbReference type="Proteomes" id="UP001367508">
    <property type="component" value="Unassembled WGS sequence"/>
</dbReference>
<dbReference type="GO" id="GO:0006623">
    <property type="term" value="P:protein targeting to vacuole"/>
    <property type="evidence" value="ECO:0007669"/>
    <property type="project" value="TreeGrafter"/>
</dbReference>
<dbReference type="AlphaFoldDB" id="A0AAN9KV44"/>
<evidence type="ECO:0000313" key="2">
    <source>
        <dbReference type="EMBL" id="KAK7324162.1"/>
    </source>
</evidence>
<evidence type="ECO:0000256" key="1">
    <source>
        <dbReference type="ARBA" id="ARBA00006545"/>
    </source>
</evidence>
<proteinExistence type="inferred from homology"/>
<name>A0AAN9KV44_CANGL</name>
<evidence type="ECO:0000313" key="3">
    <source>
        <dbReference type="Proteomes" id="UP001367508"/>
    </source>
</evidence>
<sequence length="245" mass="26685">MGLLSSVIQSLYRALRVTIVKEEKTNVVKVSDWMPEYEAAGVLTRRHLPSLNDSQKQLMSITDREFHINFDLAELGISVVDHTATESCIRNGLYPEMFHYNAVKWIIGSLCLPIYWPSWAKSSIQSINGYVTKSKPRGVLGSWASLITALGNAENMPVRINQRFNEKGQPLQLLSSVDILGNASSALGHMSKEEGGALAKGLFRGVTGILTKPFEGEKSSGVEGFVQGVGKGIIGAAAQPVRRVA</sequence>
<comment type="caution">
    <text evidence="2">The sequence shown here is derived from an EMBL/GenBank/DDBJ whole genome shotgun (WGS) entry which is preliminary data.</text>
</comment>
<accession>A0AAN9KV44</accession>
<comment type="similarity">
    <text evidence="1">Belongs to the VPS13 family.</text>
</comment>